<accession>A0A2P8QGK2</accession>
<reference evidence="2 3" key="1">
    <citation type="submission" date="2018-03" db="EMBL/GenBank/DDBJ databases">
        <title>Streptomyces dioscori sp. nov., a novel endophytic actinobacterium isolated from bulbil of Dioscorea bulbifera L.</title>
        <authorList>
            <person name="Zhikuan W."/>
        </authorList>
    </citation>
    <scope>NUCLEOTIDE SEQUENCE [LARGE SCALE GENOMIC DNA]</scope>
    <source>
        <strain evidence="2 3">A217</strain>
    </source>
</reference>
<evidence type="ECO:0000256" key="1">
    <source>
        <dbReference type="SAM" id="Phobius"/>
    </source>
</evidence>
<sequence>MAPKKDHSKPLRAVRQLHRMRTFYAAAVLLWAASAGWVGWQHPGSRQMWVSALFMLVFMGLLAVTSLWLHRLQGTGADRAAHHAAPRGTPARRHVNA</sequence>
<proteinExistence type="predicted"/>
<comment type="caution">
    <text evidence="2">The sequence shown here is derived from an EMBL/GenBank/DDBJ whole genome shotgun (WGS) entry which is preliminary data.</text>
</comment>
<keyword evidence="1" id="KW-0472">Membrane</keyword>
<dbReference type="Proteomes" id="UP000240429">
    <property type="component" value="Unassembled WGS sequence"/>
</dbReference>
<keyword evidence="1" id="KW-0812">Transmembrane</keyword>
<evidence type="ECO:0000313" key="2">
    <source>
        <dbReference type="EMBL" id="PSM45392.1"/>
    </source>
</evidence>
<dbReference type="AlphaFoldDB" id="A0A2P8QGK2"/>
<gene>
    <name evidence="2" type="ORF">C6Y14_02200</name>
</gene>
<organism evidence="2 3">
    <name type="scientific">Streptomyces dioscori</name>
    <dbReference type="NCBI Taxonomy" id="2109333"/>
    <lineage>
        <taxon>Bacteria</taxon>
        <taxon>Bacillati</taxon>
        <taxon>Actinomycetota</taxon>
        <taxon>Actinomycetes</taxon>
        <taxon>Kitasatosporales</taxon>
        <taxon>Streptomycetaceae</taxon>
        <taxon>Streptomyces</taxon>
        <taxon>Streptomyces aurantiacus group</taxon>
    </lineage>
</organism>
<keyword evidence="3" id="KW-1185">Reference proteome</keyword>
<name>A0A2P8QGK2_9ACTN</name>
<feature type="transmembrane region" description="Helical" evidence="1">
    <location>
        <begin position="21"/>
        <end position="40"/>
    </location>
</feature>
<evidence type="ECO:0000313" key="3">
    <source>
        <dbReference type="Proteomes" id="UP000240429"/>
    </source>
</evidence>
<dbReference type="OrthoDB" id="4327951at2"/>
<dbReference type="EMBL" id="PYBJ01000001">
    <property type="protein sequence ID" value="PSM45392.1"/>
    <property type="molecule type" value="Genomic_DNA"/>
</dbReference>
<protein>
    <submittedName>
        <fullName evidence="2">Uncharacterized protein</fullName>
    </submittedName>
</protein>
<keyword evidence="1" id="KW-1133">Transmembrane helix</keyword>
<dbReference type="RefSeq" id="WP_107015148.1">
    <property type="nucleotide sequence ID" value="NZ_KZ679038.1"/>
</dbReference>
<feature type="transmembrane region" description="Helical" evidence="1">
    <location>
        <begin position="46"/>
        <end position="69"/>
    </location>
</feature>